<protein>
    <submittedName>
        <fullName evidence="1">EcsC family protein</fullName>
    </submittedName>
</protein>
<dbReference type="Proteomes" id="UP001241935">
    <property type="component" value="Unassembled WGS sequence"/>
</dbReference>
<gene>
    <name evidence="1" type="ORF">QOR41_14580</name>
</gene>
<dbReference type="PANTHER" id="PTHR41260:SF1">
    <property type="entry name" value="PROTEIN ECSC"/>
    <property type="match status" value="1"/>
</dbReference>
<dbReference type="RefSeq" id="WP_284067800.1">
    <property type="nucleotide sequence ID" value="NZ_JASKNE010000002.1"/>
</dbReference>
<evidence type="ECO:0000313" key="1">
    <source>
        <dbReference type="EMBL" id="MDK1685014.1"/>
    </source>
</evidence>
<dbReference type="PANTHER" id="PTHR41260">
    <property type="entry name" value="PROTEIN ECSC"/>
    <property type="match status" value="1"/>
</dbReference>
<dbReference type="AlphaFoldDB" id="A0AAW6UT50"/>
<dbReference type="InterPro" id="IPR024787">
    <property type="entry name" value="EcsC"/>
</dbReference>
<reference evidence="1" key="1">
    <citation type="submission" date="2023-04" db="EMBL/GenBank/DDBJ databases">
        <title>The environmental microbiomes in feedlot watering bowls are a reservoir of florfenicol resistance for bovine respiratory disease pathogens.</title>
        <authorList>
            <person name="Kos D.W."/>
            <person name="Ruzzini A.C."/>
            <person name="Schreiner B."/>
            <person name="Jelinski M.D."/>
        </authorList>
    </citation>
    <scope>NUCLEOTIDE SEQUENCE</scope>
    <source>
        <strain evidence="1">WB3</strain>
    </source>
</reference>
<comment type="caution">
    <text evidence="1">The sequence shown here is derived from an EMBL/GenBank/DDBJ whole genome shotgun (WGS) entry which is preliminary data.</text>
</comment>
<sequence length="278" mass="30878">MIKQTEYEKNALNEIYIWKTPKEKNFLQKSFSLVTTPINKAAEVIIDSPYLGEVITKSISGLTTICNESAQTSVRPQAIFDDISSRSPLPVRKLDDIQKVDLVILDKSSSGLRRKYIAIATTEGAGTGAVGLPGIIVDIPSLILINFRAIGEYATYYGFDIELPEEKIFILNILSLASAPTDQAKHVAMAQLAKIATQVAKKTSWRELEKLVLVNMIKRMAEALGIRLTKAKLAQAVPIFGAFVGAGFNAYYTEKVCDAAYFLYKERFLARKYDLEIK</sequence>
<evidence type="ECO:0000313" key="2">
    <source>
        <dbReference type="Proteomes" id="UP001241935"/>
    </source>
</evidence>
<organism evidence="1 2">
    <name type="scientific">Acinetobacter terrestris</name>
    <dbReference type="NCBI Taxonomy" id="2529843"/>
    <lineage>
        <taxon>Bacteria</taxon>
        <taxon>Pseudomonadati</taxon>
        <taxon>Pseudomonadota</taxon>
        <taxon>Gammaproteobacteria</taxon>
        <taxon>Moraxellales</taxon>
        <taxon>Moraxellaceae</taxon>
        <taxon>Acinetobacter</taxon>
        <taxon>Acinetobacter Taxon 24</taxon>
    </lineage>
</organism>
<accession>A0AAW6UT50</accession>
<name>A0AAW6UT50_9GAMM</name>
<proteinExistence type="predicted"/>
<dbReference type="Pfam" id="PF12787">
    <property type="entry name" value="EcsC"/>
    <property type="match status" value="1"/>
</dbReference>
<dbReference type="EMBL" id="JASKNE010000002">
    <property type="protein sequence ID" value="MDK1685014.1"/>
    <property type="molecule type" value="Genomic_DNA"/>
</dbReference>